<reference evidence="1 2" key="1">
    <citation type="submission" date="2020-04" db="EMBL/GenBank/DDBJ databases">
        <title>Perkinsus olseni comparative genomics.</title>
        <authorList>
            <person name="Bogema D.R."/>
        </authorList>
    </citation>
    <scope>NUCLEOTIDE SEQUENCE [LARGE SCALE GENOMIC DNA]</scope>
    <source>
        <strain evidence="1 2">ATCC PRA-207</strain>
    </source>
</reference>
<gene>
    <name evidence="1" type="ORF">FOZ63_008391</name>
</gene>
<organism evidence="1 2">
    <name type="scientific">Perkinsus olseni</name>
    <name type="common">Perkinsus atlanticus</name>
    <dbReference type="NCBI Taxonomy" id="32597"/>
    <lineage>
        <taxon>Eukaryota</taxon>
        <taxon>Sar</taxon>
        <taxon>Alveolata</taxon>
        <taxon>Perkinsozoa</taxon>
        <taxon>Perkinsea</taxon>
        <taxon>Perkinsida</taxon>
        <taxon>Perkinsidae</taxon>
        <taxon>Perkinsus</taxon>
    </lineage>
</organism>
<comment type="caution">
    <text evidence="1">The sequence shown here is derived from an EMBL/GenBank/DDBJ whole genome shotgun (WGS) entry which is preliminary data.</text>
</comment>
<evidence type="ECO:0000313" key="1">
    <source>
        <dbReference type="EMBL" id="KAF4745096.1"/>
    </source>
</evidence>
<dbReference type="Proteomes" id="UP000553632">
    <property type="component" value="Unassembled WGS sequence"/>
</dbReference>
<dbReference type="SUPFAM" id="SSF53474">
    <property type="entry name" value="alpha/beta-Hydrolases"/>
    <property type="match status" value="1"/>
</dbReference>
<name>A0A7J6TL07_PEROL</name>
<evidence type="ECO:0000313" key="2">
    <source>
        <dbReference type="Proteomes" id="UP000553632"/>
    </source>
</evidence>
<dbReference type="AlphaFoldDB" id="A0A7J6TL07"/>
<protein>
    <submittedName>
        <fullName evidence="1">Uncharacterized protein</fullName>
    </submittedName>
</protein>
<dbReference type="Gene3D" id="3.40.50.1820">
    <property type="entry name" value="alpha/beta hydrolase"/>
    <property type="match status" value="1"/>
</dbReference>
<accession>A0A7J6TL07</accession>
<dbReference type="InterPro" id="IPR029058">
    <property type="entry name" value="AB_hydrolase_fold"/>
</dbReference>
<proteinExistence type="predicted"/>
<feature type="non-terminal residue" evidence="1">
    <location>
        <position position="1"/>
    </location>
</feature>
<keyword evidence="2" id="KW-1185">Reference proteome</keyword>
<feature type="non-terminal residue" evidence="1">
    <location>
        <position position="114"/>
    </location>
</feature>
<sequence>SSPSLRAPQNGGVLCPLSPGAQHFGYIQVSQYNKYVSFARLWQQRPLLPQVARYSWTEDANSIWVDAPGPTGFSQGPMEPNLAAVVNLANSLIVLFKDYSNLGRDLHLVGTSAS</sequence>
<dbReference type="EMBL" id="JABANO010010482">
    <property type="protein sequence ID" value="KAF4745096.1"/>
    <property type="molecule type" value="Genomic_DNA"/>
</dbReference>